<organism evidence="1 2">
    <name type="scientific">Rhodopirellula sallentina SM41</name>
    <dbReference type="NCBI Taxonomy" id="1263870"/>
    <lineage>
        <taxon>Bacteria</taxon>
        <taxon>Pseudomonadati</taxon>
        <taxon>Planctomycetota</taxon>
        <taxon>Planctomycetia</taxon>
        <taxon>Pirellulales</taxon>
        <taxon>Pirellulaceae</taxon>
        <taxon>Rhodopirellula</taxon>
    </lineage>
</organism>
<keyword evidence="2" id="KW-1185">Reference proteome</keyword>
<evidence type="ECO:0000313" key="1">
    <source>
        <dbReference type="EMBL" id="EMI54447.1"/>
    </source>
</evidence>
<dbReference type="PATRIC" id="fig|1263870.3.peg.4404"/>
<protein>
    <submittedName>
        <fullName evidence="1">Uncharacterized protein</fullName>
    </submittedName>
</protein>
<dbReference type="Proteomes" id="UP000011885">
    <property type="component" value="Unassembled WGS sequence"/>
</dbReference>
<dbReference type="EMBL" id="ANOH01000278">
    <property type="protein sequence ID" value="EMI54447.1"/>
    <property type="molecule type" value="Genomic_DNA"/>
</dbReference>
<dbReference type="AlphaFoldDB" id="M5TZ02"/>
<reference evidence="1 2" key="1">
    <citation type="journal article" date="2013" name="Mar. Genomics">
        <title>Expression of sulfatases in Rhodopirellula baltica and the diversity of sulfatases in the genus Rhodopirellula.</title>
        <authorList>
            <person name="Wegner C.E."/>
            <person name="Richter-Heitmann T."/>
            <person name="Klindworth A."/>
            <person name="Klockow C."/>
            <person name="Richter M."/>
            <person name="Achstetter T."/>
            <person name="Glockner F.O."/>
            <person name="Harder J."/>
        </authorList>
    </citation>
    <scope>NUCLEOTIDE SEQUENCE [LARGE SCALE GENOMIC DNA]</scope>
    <source>
        <strain evidence="1 2">SM41</strain>
    </source>
</reference>
<proteinExistence type="predicted"/>
<gene>
    <name evidence="1" type="ORF">RSSM_04158</name>
</gene>
<sequence>MTPSNDALCGYIENHIAGGNAGVWNPSGGGVPVRGCVVLTRRTVRNETGDLATRMLRSG</sequence>
<evidence type="ECO:0000313" key="2">
    <source>
        <dbReference type="Proteomes" id="UP000011885"/>
    </source>
</evidence>
<comment type="caution">
    <text evidence="1">The sequence shown here is derived from an EMBL/GenBank/DDBJ whole genome shotgun (WGS) entry which is preliminary data.</text>
</comment>
<name>M5TZ02_9BACT</name>
<accession>M5TZ02</accession>